<proteinExistence type="predicted"/>
<geneLocation type="plasmid" evidence="1 3">
    <name>unnamed3</name>
</geneLocation>
<keyword evidence="1" id="KW-0614">Plasmid</keyword>
<dbReference type="KEGG" id="rox:BV494_25695"/>
<evidence type="ECO:0000313" key="2">
    <source>
        <dbReference type="EMBL" id="AVF38273.1"/>
    </source>
</evidence>
<protein>
    <submittedName>
        <fullName evidence="1">Uncharacterized protein</fullName>
    </submittedName>
</protein>
<reference evidence="3" key="1">
    <citation type="submission" date="2017-01" db="EMBL/GenBank/DDBJ databases">
        <title>Genome sequence of Rouxiella sp. ERMR1:05.</title>
        <authorList>
            <person name="Kumar R."/>
            <person name="Singh D."/>
            <person name="Kumar S."/>
        </authorList>
    </citation>
    <scope>NUCLEOTIDE SEQUENCE [LARGE SCALE GENOMIC DNA]</scope>
    <source>
        <strain evidence="3">ERMR1:05</strain>
        <plasmid evidence="3">unnamed3</plasmid>
    </source>
</reference>
<keyword evidence="3" id="KW-1185">Reference proteome</keyword>
<dbReference type="EMBL" id="CP019065">
    <property type="protein sequence ID" value="AVF38172.1"/>
    <property type="molecule type" value="Genomic_DNA"/>
</dbReference>
<dbReference type="RefSeq" id="WP_104925489.1">
    <property type="nucleotide sequence ID" value="NZ_CP019065.1"/>
</dbReference>
<evidence type="ECO:0000313" key="3">
    <source>
        <dbReference type="Proteomes" id="UP000239197"/>
    </source>
</evidence>
<sequence length="145" mass="15880">MKITPFTQMSGAFRARIVKTWHISSEHSPAEAAARLNDIAVDNGFVRRLKPVPGTALAEWGKSGVTPLWAALAALVLLLQNGWRPVADEEWAGFAALYIQLCKSKELTALLEGLPASIDRPLATGWICAAIEEDERYRLTKKVAP</sequence>
<reference evidence="1" key="2">
    <citation type="submission" date="2017-01" db="EMBL/GenBank/DDBJ databases">
        <authorList>
            <person name="Kumar R."/>
            <person name="Singh D."/>
            <person name="Kumar S."/>
        </authorList>
    </citation>
    <scope>NUCLEOTIDE SEQUENCE</scope>
    <source>
        <strain evidence="1">ERMR1:05</strain>
        <plasmid evidence="1">unnamed3</plasmid>
    </source>
</reference>
<reference evidence="1" key="3">
    <citation type="journal article" date="2022" name="Extremophiles">
        <title>Rahnella sikkimica sp. nov., a novel cold-tolerant bacterium isolated from the glacier of Sikkim Himalaya with plant growth-promoting properties.</title>
        <authorList>
            <person name="Kumar A."/>
            <person name="Le Fleche-Mateos A."/>
            <person name="Kumar R."/>
            <person name="Lomprez F."/>
            <person name="Fichenick F."/>
            <person name="Singh D."/>
            <person name="Grimont P.A.D."/>
            <person name="Kumar S."/>
        </authorList>
    </citation>
    <scope>NUCLEOTIDE SEQUENCE</scope>
    <source>
        <strain evidence="1">ERMR1:05</strain>
    </source>
</reference>
<dbReference type="OrthoDB" id="6507204at2"/>
<dbReference type="EMBL" id="CP019065">
    <property type="protein sequence ID" value="AVF38273.1"/>
    <property type="molecule type" value="Genomic_DNA"/>
</dbReference>
<accession>A0A2L1UYY0</accession>
<gene>
    <name evidence="1" type="ORF">BV494_25160</name>
    <name evidence="2" type="ORF">BV494_25695</name>
</gene>
<evidence type="ECO:0000313" key="1">
    <source>
        <dbReference type="EMBL" id="AVF38172.1"/>
    </source>
</evidence>
<dbReference type="Proteomes" id="UP000239197">
    <property type="component" value="Plasmid unnamed3"/>
</dbReference>
<dbReference type="KEGG" id="rox:BV494_25160"/>
<organism evidence="1 3">
    <name type="scientific">Rahnella sikkimica</name>
    <dbReference type="NCBI Taxonomy" id="1805933"/>
    <lineage>
        <taxon>Bacteria</taxon>
        <taxon>Pseudomonadati</taxon>
        <taxon>Pseudomonadota</taxon>
        <taxon>Gammaproteobacteria</taxon>
        <taxon>Enterobacterales</taxon>
        <taxon>Yersiniaceae</taxon>
        <taxon>Rahnella</taxon>
    </lineage>
</organism>
<dbReference type="AlphaFoldDB" id="A0A2L1UYY0"/>
<name>A0A2L1UYY0_9GAMM</name>